<evidence type="ECO:0000313" key="2">
    <source>
        <dbReference type="EMBL" id="KAF2188470.1"/>
    </source>
</evidence>
<dbReference type="EMBL" id="ML994623">
    <property type="protein sequence ID" value="KAF2188470.1"/>
    <property type="molecule type" value="Genomic_DNA"/>
</dbReference>
<dbReference type="AlphaFoldDB" id="A0A6A6EEB1"/>
<dbReference type="InterPro" id="IPR010730">
    <property type="entry name" value="HET"/>
</dbReference>
<keyword evidence="3" id="KW-1185">Reference proteome</keyword>
<feature type="non-terminal residue" evidence="2">
    <location>
        <position position="1"/>
    </location>
</feature>
<dbReference type="Proteomes" id="UP000800200">
    <property type="component" value="Unassembled WGS sequence"/>
</dbReference>
<accession>A0A6A6EEB1</accession>
<protein>
    <recommendedName>
        <fullName evidence="1">Heterokaryon incompatibility domain-containing protein</fullName>
    </recommendedName>
</protein>
<dbReference type="Pfam" id="PF06985">
    <property type="entry name" value="HET"/>
    <property type="match status" value="1"/>
</dbReference>
<organism evidence="2 3">
    <name type="scientific">Zopfia rhizophila CBS 207.26</name>
    <dbReference type="NCBI Taxonomy" id="1314779"/>
    <lineage>
        <taxon>Eukaryota</taxon>
        <taxon>Fungi</taxon>
        <taxon>Dikarya</taxon>
        <taxon>Ascomycota</taxon>
        <taxon>Pezizomycotina</taxon>
        <taxon>Dothideomycetes</taxon>
        <taxon>Dothideomycetes incertae sedis</taxon>
        <taxon>Zopfiaceae</taxon>
        <taxon>Zopfia</taxon>
    </lineage>
</organism>
<feature type="domain" description="Heterokaryon incompatibility" evidence="1">
    <location>
        <begin position="1"/>
        <end position="85"/>
    </location>
</feature>
<evidence type="ECO:0000259" key="1">
    <source>
        <dbReference type="Pfam" id="PF06985"/>
    </source>
</evidence>
<dbReference type="InterPro" id="IPR052895">
    <property type="entry name" value="HetReg/Transcr_Mod"/>
</dbReference>
<dbReference type="OrthoDB" id="5386682at2759"/>
<reference evidence="2" key="1">
    <citation type="journal article" date="2020" name="Stud. Mycol.">
        <title>101 Dothideomycetes genomes: a test case for predicting lifestyles and emergence of pathogens.</title>
        <authorList>
            <person name="Haridas S."/>
            <person name="Albert R."/>
            <person name="Binder M."/>
            <person name="Bloem J."/>
            <person name="Labutti K."/>
            <person name="Salamov A."/>
            <person name="Andreopoulos B."/>
            <person name="Baker S."/>
            <person name="Barry K."/>
            <person name="Bills G."/>
            <person name="Bluhm B."/>
            <person name="Cannon C."/>
            <person name="Castanera R."/>
            <person name="Culley D."/>
            <person name="Daum C."/>
            <person name="Ezra D."/>
            <person name="Gonzalez J."/>
            <person name="Henrissat B."/>
            <person name="Kuo A."/>
            <person name="Liang C."/>
            <person name="Lipzen A."/>
            <person name="Lutzoni F."/>
            <person name="Magnuson J."/>
            <person name="Mondo S."/>
            <person name="Nolan M."/>
            <person name="Ohm R."/>
            <person name="Pangilinan J."/>
            <person name="Park H.-J."/>
            <person name="Ramirez L."/>
            <person name="Alfaro M."/>
            <person name="Sun H."/>
            <person name="Tritt A."/>
            <person name="Yoshinaga Y."/>
            <person name="Zwiers L.-H."/>
            <person name="Turgeon B."/>
            <person name="Goodwin S."/>
            <person name="Spatafora J."/>
            <person name="Crous P."/>
            <person name="Grigoriev I."/>
        </authorList>
    </citation>
    <scope>NUCLEOTIDE SEQUENCE</scope>
    <source>
        <strain evidence="2">CBS 207.26</strain>
    </source>
</reference>
<name>A0A6A6EEB1_9PEZI</name>
<dbReference type="PANTHER" id="PTHR24148:SF64">
    <property type="entry name" value="HETEROKARYON INCOMPATIBILITY DOMAIN-CONTAINING PROTEIN"/>
    <property type="match status" value="1"/>
</dbReference>
<proteinExistence type="predicted"/>
<dbReference type="PANTHER" id="PTHR24148">
    <property type="entry name" value="ANKYRIN REPEAT DOMAIN-CONTAINING PROTEIN 39 HOMOLOG-RELATED"/>
    <property type="match status" value="1"/>
</dbReference>
<gene>
    <name evidence="2" type="ORF">K469DRAFT_491680</name>
</gene>
<sequence length="85" mass="9498">YTCLSYAWGDHAGKKSTIFVDGIATSVSKRLEAALRDVQSSYECRLSMKVWVDALCIDQADAIDRGAHVLRVKDIFGRAFTLTVW</sequence>
<feature type="non-terminal residue" evidence="2">
    <location>
        <position position="85"/>
    </location>
</feature>
<evidence type="ECO:0000313" key="3">
    <source>
        <dbReference type="Proteomes" id="UP000800200"/>
    </source>
</evidence>